<organism evidence="2">
    <name type="scientific">Lotharella oceanica</name>
    <dbReference type="NCBI Taxonomy" id="641309"/>
    <lineage>
        <taxon>Eukaryota</taxon>
        <taxon>Sar</taxon>
        <taxon>Rhizaria</taxon>
        <taxon>Cercozoa</taxon>
        <taxon>Chlorarachniophyceae</taxon>
        <taxon>Lotharella</taxon>
    </lineage>
</organism>
<proteinExistence type="predicted"/>
<dbReference type="EMBL" id="HBHP01033058">
    <property type="protein sequence ID" value="CAD9776341.1"/>
    <property type="molecule type" value="Transcribed_RNA"/>
</dbReference>
<name>A0A7S2U2Y0_9EUKA</name>
<gene>
    <name evidence="2" type="ORF">LSP00402_LOCUS20346</name>
</gene>
<protein>
    <submittedName>
        <fullName evidence="2">Uncharacterized protein</fullName>
    </submittedName>
</protein>
<reference evidence="2" key="1">
    <citation type="submission" date="2021-01" db="EMBL/GenBank/DDBJ databases">
        <authorList>
            <person name="Corre E."/>
            <person name="Pelletier E."/>
            <person name="Niang G."/>
            <person name="Scheremetjew M."/>
            <person name="Finn R."/>
            <person name="Kale V."/>
            <person name="Holt S."/>
            <person name="Cochrane G."/>
            <person name="Meng A."/>
            <person name="Brown T."/>
            <person name="Cohen L."/>
        </authorList>
    </citation>
    <scope>NUCLEOTIDE SEQUENCE</scope>
    <source>
        <strain evidence="2">CCMP622</strain>
    </source>
</reference>
<sequence>MSISIPSMMPWLILEETDGSMATETSYMGIHPSPLSNQPHTQSSSLRLSDYKLHLDIIGGWKNLGSASDQLRPPPNVARKLPQQGVMESEPTPPSVLKEGKLGAAAWPTHI</sequence>
<dbReference type="AlphaFoldDB" id="A0A7S2U2Y0"/>
<feature type="region of interest" description="Disordered" evidence="1">
    <location>
        <begin position="66"/>
        <end position="111"/>
    </location>
</feature>
<evidence type="ECO:0000256" key="1">
    <source>
        <dbReference type="SAM" id="MobiDB-lite"/>
    </source>
</evidence>
<evidence type="ECO:0000313" key="2">
    <source>
        <dbReference type="EMBL" id="CAD9776341.1"/>
    </source>
</evidence>
<accession>A0A7S2U2Y0</accession>